<organism evidence="2 3">
    <name type="scientific">Streptomyces genisteinicus</name>
    <dbReference type="NCBI Taxonomy" id="2768068"/>
    <lineage>
        <taxon>Bacteria</taxon>
        <taxon>Bacillati</taxon>
        <taxon>Actinomycetota</taxon>
        <taxon>Actinomycetes</taxon>
        <taxon>Kitasatosporales</taxon>
        <taxon>Streptomycetaceae</taxon>
        <taxon>Streptomyces</taxon>
    </lineage>
</organism>
<sequence length="110" mass="11437">MNPPKTAEPRDVADWPVCRPLALFLWGWAGLSAFGPAAFMTALCVAWAQPLTAVAPSARAAVLSVGLWIAVLTPLRLAPGVRRPARSARTALLGGIAAVVAPAVFVGRLL</sequence>
<dbReference type="AlphaFoldDB" id="A0A7H0HUW6"/>
<keyword evidence="1" id="KW-0472">Membrane</keyword>
<reference evidence="2 3" key="1">
    <citation type="submission" date="2020-08" db="EMBL/GenBank/DDBJ databases">
        <title>A novel species.</title>
        <authorList>
            <person name="Gao J."/>
        </authorList>
    </citation>
    <scope>NUCLEOTIDE SEQUENCE [LARGE SCALE GENOMIC DNA]</scope>
    <source>
        <strain evidence="2 3">CRPJ-33</strain>
    </source>
</reference>
<evidence type="ECO:0000313" key="3">
    <source>
        <dbReference type="Proteomes" id="UP000516230"/>
    </source>
</evidence>
<protein>
    <submittedName>
        <fullName evidence="2">Uncharacterized protein</fullName>
    </submittedName>
</protein>
<feature type="transmembrane region" description="Helical" evidence="1">
    <location>
        <begin position="21"/>
        <end position="48"/>
    </location>
</feature>
<feature type="transmembrane region" description="Helical" evidence="1">
    <location>
        <begin position="60"/>
        <end position="78"/>
    </location>
</feature>
<gene>
    <name evidence="2" type="ORF">IAG43_16410</name>
</gene>
<keyword evidence="3" id="KW-1185">Reference proteome</keyword>
<dbReference type="EMBL" id="CP060825">
    <property type="protein sequence ID" value="QNP64332.1"/>
    <property type="molecule type" value="Genomic_DNA"/>
</dbReference>
<proteinExistence type="predicted"/>
<dbReference type="RefSeq" id="WP_187741469.1">
    <property type="nucleotide sequence ID" value="NZ_CP060825.1"/>
</dbReference>
<dbReference type="KEGG" id="sgj:IAG43_16410"/>
<evidence type="ECO:0000256" key="1">
    <source>
        <dbReference type="SAM" id="Phobius"/>
    </source>
</evidence>
<accession>A0A7H0HUW6</accession>
<feature type="transmembrane region" description="Helical" evidence="1">
    <location>
        <begin position="90"/>
        <end position="109"/>
    </location>
</feature>
<dbReference type="Proteomes" id="UP000516230">
    <property type="component" value="Chromosome"/>
</dbReference>
<keyword evidence="1" id="KW-0812">Transmembrane</keyword>
<keyword evidence="1" id="KW-1133">Transmembrane helix</keyword>
<evidence type="ECO:0000313" key="2">
    <source>
        <dbReference type="EMBL" id="QNP64332.1"/>
    </source>
</evidence>
<name>A0A7H0HUW6_9ACTN</name>